<keyword evidence="1" id="KW-1133">Transmembrane helix</keyword>
<dbReference type="AlphaFoldDB" id="A0ABD2I7E9"/>
<comment type="caution">
    <text evidence="2">The sequence shown here is derived from an EMBL/GenBank/DDBJ whole genome shotgun (WGS) entry which is preliminary data.</text>
</comment>
<dbReference type="Proteomes" id="UP001620626">
    <property type="component" value="Unassembled WGS sequence"/>
</dbReference>
<name>A0ABD2I7E9_9BILA</name>
<keyword evidence="1" id="KW-0812">Transmembrane</keyword>
<feature type="transmembrane region" description="Helical" evidence="1">
    <location>
        <begin position="6"/>
        <end position="27"/>
    </location>
</feature>
<feature type="transmembrane region" description="Helical" evidence="1">
    <location>
        <begin position="48"/>
        <end position="71"/>
    </location>
</feature>
<protein>
    <submittedName>
        <fullName evidence="2">Uncharacterized protein</fullName>
    </submittedName>
</protein>
<dbReference type="InterPro" id="IPR019428">
    <property type="entry name" value="7TM_GPCR_serpentine_rcpt_Str"/>
</dbReference>
<dbReference type="SUPFAM" id="SSF81321">
    <property type="entry name" value="Family A G protein-coupled receptor-like"/>
    <property type="match status" value="1"/>
</dbReference>
<gene>
    <name evidence="2" type="ORF">niasHT_038588</name>
</gene>
<reference evidence="2 3" key="1">
    <citation type="submission" date="2024-10" db="EMBL/GenBank/DDBJ databases">
        <authorList>
            <person name="Kim D."/>
        </authorList>
    </citation>
    <scope>NUCLEOTIDE SEQUENCE [LARGE SCALE GENOMIC DNA]</scope>
    <source>
        <strain evidence="2">BH-2024</strain>
    </source>
</reference>
<evidence type="ECO:0000256" key="1">
    <source>
        <dbReference type="SAM" id="Phobius"/>
    </source>
</evidence>
<proteinExistence type="predicted"/>
<dbReference type="EMBL" id="JBICBT010001317">
    <property type="protein sequence ID" value="KAL3073450.1"/>
    <property type="molecule type" value="Genomic_DNA"/>
</dbReference>
<dbReference type="PANTHER" id="PTHR22943">
    <property type="entry name" value="7-TRANSMEMBRANE DOMAIN RECEPTOR C.ELEGANS"/>
    <property type="match status" value="1"/>
</dbReference>
<evidence type="ECO:0000313" key="3">
    <source>
        <dbReference type="Proteomes" id="UP001620626"/>
    </source>
</evidence>
<organism evidence="2 3">
    <name type="scientific">Heterodera trifolii</name>
    <dbReference type="NCBI Taxonomy" id="157864"/>
    <lineage>
        <taxon>Eukaryota</taxon>
        <taxon>Metazoa</taxon>
        <taxon>Ecdysozoa</taxon>
        <taxon>Nematoda</taxon>
        <taxon>Chromadorea</taxon>
        <taxon>Rhabditida</taxon>
        <taxon>Tylenchina</taxon>
        <taxon>Tylenchomorpha</taxon>
        <taxon>Tylenchoidea</taxon>
        <taxon>Heteroderidae</taxon>
        <taxon>Heteroderinae</taxon>
        <taxon>Heterodera</taxon>
    </lineage>
</organism>
<keyword evidence="1" id="KW-0472">Membrane</keyword>
<keyword evidence="3" id="KW-1185">Reference proteome</keyword>
<dbReference type="PANTHER" id="PTHR22943:SF248">
    <property type="entry name" value="SEVEN TM RECEPTOR"/>
    <property type="match status" value="1"/>
</dbReference>
<sequence length="157" mass="17753">MQLSIIENGICYTIIIICGFKIVKFVHKNAYRNATHGQQVHKQLTINLIIKALLPLAMNILNFSVAIQLLFFQTEMSPNFLFLQMCASIPAYWLPVLNPLVTICTVSDYRSALSILIRPITSSRNRNAGVFAADDQPQIRVIRPTNYANPTINNYVK</sequence>
<evidence type="ECO:0000313" key="2">
    <source>
        <dbReference type="EMBL" id="KAL3073450.1"/>
    </source>
</evidence>
<dbReference type="Pfam" id="PF10326">
    <property type="entry name" value="7TM_GPCR_Str"/>
    <property type="match status" value="1"/>
</dbReference>
<accession>A0ABD2I7E9</accession>
<feature type="transmembrane region" description="Helical" evidence="1">
    <location>
        <begin position="91"/>
        <end position="109"/>
    </location>
</feature>